<dbReference type="PANTHER" id="PTHR31100">
    <property type="entry name" value="AT-HOOK MOTIF NUCLEAR-LOCALIZED PROTEIN 15"/>
    <property type="match status" value="1"/>
</dbReference>
<gene>
    <name evidence="5" type="ORF">ZIOFF_019639</name>
</gene>
<proteinExistence type="predicted"/>
<keyword evidence="6" id="KW-1185">Reference proteome</keyword>
<dbReference type="InterPro" id="IPR005175">
    <property type="entry name" value="PPC_dom"/>
</dbReference>
<evidence type="ECO:0000256" key="1">
    <source>
        <dbReference type="ARBA" id="ARBA00001968"/>
    </source>
</evidence>
<feature type="region of interest" description="Disordered" evidence="3">
    <location>
        <begin position="601"/>
        <end position="626"/>
    </location>
</feature>
<sequence>MLFSAKIVRKARGHELTRTIHLNDSACDNASLFDGSSTCSTASTKDSTTEELWEHTSGESDSVSSNSSLIIISDSSDGFTSPLGSQHWHLKGDVPTPMTGRGPNASSSGWEIDETVFARGMKDRSLQHHYLQQQQVQGSPCEDVDSSRSSGEAKRPNPDVEPKGRVGGESTIEAAKRPRGRPPGSKNKPKLPVVITREAEPSAAMRPHLLEISSGHDIADSLAVFSRRRNLGFCVLSGTGAVANVSLRQPHGGMAAAPAMITLRGRFEILSVSATFLPPAMAKLSSAAGGYSISISLAGPQGLVVGGTVAGPLVAAETVALVVAAFTNPTFHRLPAEDDEPASVPFSGNMQERDQGPAADSTGLFTYGSHGTKNGVLSSEGVAGECSSDSEWGLAEQDRLSPAQRYARDLFPDGSLFHLSFTLLSGSVLFPRPYLPSVPSLVQVWQERVLFDSRAFGFSRGKESACVGRFKSSPPSKRGRELREPGLFPRGRRVHTFQLSETTAWSFQAHFPFPFQSHFVLSLSLFWGALGVREKEKGRRRMDDLSSLLMLSNLLHLQTYLDPTTSSPPSPSSLPSTSSAAAPLLFFAIASVLSYASSSLRDRRPRRRRRCHSSSSLSPPPRPSRSLASASSAFFLSPDRALSMDPSSRDTRFRSLYGISYPIFETLLKSLRHLDAASLPSSLPLDRALSISLSRLSRGLSSRSLARSLGVSPSIVSRCTHALTRLLSTRLYPHYVTLPTTPDHLLSTIQFFKDLTGLPNLAAAIASSPVRLRPSSPSDSAAEYGADLLRSTSRSFPSILLQAVSDHRKIFLDACVRAPGSSDPASHFRESSLYHRLLDEDNPLPFRDNIITVHGQRARSYLIGDSSYPLLPFLLTPFSTPASSVSSASTSGAYAREMFDSALAKGRAASVEAAIALLKGRWKILRNLNVGLDHAAQTVVACVVLHNMCQFAKEPEDEGRYMWRDPPESSQSASLVDSERSLSYLGKTLRQALADDLYERQHKHSSGAR</sequence>
<dbReference type="InterPro" id="IPR027806">
    <property type="entry name" value="HARBI1_dom"/>
</dbReference>
<dbReference type="Pfam" id="PF03479">
    <property type="entry name" value="PCC"/>
    <property type="match status" value="1"/>
</dbReference>
<dbReference type="Pfam" id="PF13359">
    <property type="entry name" value="DDE_Tnp_4"/>
    <property type="match status" value="1"/>
</dbReference>
<feature type="region of interest" description="Disordered" evidence="3">
    <location>
        <begin position="128"/>
        <end position="191"/>
    </location>
</feature>
<feature type="compositionally biased region" description="Basic and acidic residues" evidence="3">
    <location>
        <begin position="151"/>
        <end position="166"/>
    </location>
</feature>
<dbReference type="PANTHER" id="PTHR31100:SF69">
    <property type="entry name" value="AT-HOOK MOTIF NUCLEAR-LOCALIZED PROTEIN 17-RELATED"/>
    <property type="match status" value="1"/>
</dbReference>
<feature type="compositionally biased region" description="Low complexity" evidence="3">
    <location>
        <begin position="128"/>
        <end position="137"/>
    </location>
</feature>
<reference evidence="5 6" key="1">
    <citation type="submission" date="2020-08" db="EMBL/GenBank/DDBJ databases">
        <title>Plant Genome Project.</title>
        <authorList>
            <person name="Zhang R.-G."/>
        </authorList>
    </citation>
    <scope>NUCLEOTIDE SEQUENCE [LARGE SCALE GENOMIC DNA]</scope>
    <source>
        <tissue evidence="5">Rhizome</tissue>
    </source>
</reference>
<keyword evidence="2" id="KW-0479">Metal-binding</keyword>
<dbReference type="GO" id="GO:0005634">
    <property type="term" value="C:nucleus"/>
    <property type="evidence" value="ECO:0007669"/>
    <property type="project" value="TreeGrafter"/>
</dbReference>
<dbReference type="GO" id="GO:0003680">
    <property type="term" value="F:minor groove of adenine-thymine-rich DNA binding"/>
    <property type="evidence" value="ECO:0007669"/>
    <property type="project" value="InterPro"/>
</dbReference>
<protein>
    <recommendedName>
        <fullName evidence="4">PPC domain-containing protein</fullName>
    </recommendedName>
</protein>
<name>A0A8J5H9Y0_ZINOF</name>
<evidence type="ECO:0000256" key="2">
    <source>
        <dbReference type="ARBA" id="ARBA00022723"/>
    </source>
</evidence>
<dbReference type="Proteomes" id="UP000734854">
    <property type="component" value="Unassembled WGS sequence"/>
</dbReference>
<evidence type="ECO:0000259" key="4">
    <source>
        <dbReference type="PROSITE" id="PS51742"/>
    </source>
</evidence>
<dbReference type="CDD" id="cd11378">
    <property type="entry name" value="DUF296"/>
    <property type="match status" value="1"/>
</dbReference>
<dbReference type="PROSITE" id="PS51742">
    <property type="entry name" value="PPC"/>
    <property type="match status" value="1"/>
</dbReference>
<comment type="cofactor">
    <cofactor evidence="1">
        <name>a divalent metal cation</name>
        <dbReference type="ChEBI" id="CHEBI:60240"/>
    </cofactor>
</comment>
<dbReference type="SUPFAM" id="SSF117856">
    <property type="entry name" value="AF0104/ALDC/Ptd012-like"/>
    <property type="match status" value="1"/>
</dbReference>
<dbReference type="EMBL" id="JACMSC010000005">
    <property type="protein sequence ID" value="KAG6522499.1"/>
    <property type="molecule type" value="Genomic_DNA"/>
</dbReference>
<evidence type="ECO:0000313" key="6">
    <source>
        <dbReference type="Proteomes" id="UP000734854"/>
    </source>
</evidence>
<feature type="region of interest" description="Disordered" evidence="3">
    <location>
        <begin position="957"/>
        <end position="976"/>
    </location>
</feature>
<organism evidence="5 6">
    <name type="scientific">Zingiber officinale</name>
    <name type="common">Ginger</name>
    <name type="synonym">Amomum zingiber</name>
    <dbReference type="NCBI Taxonomy" id="94328"/>
    <lineage>
        <taxon>Eukaryota</taxon>
        <taxon>Viridiplantae</taxon>
        <taxon>Streptophyta</taxon>
        <taxon>Embryophyta</taxon>
        <taxon>Tracheophyta</taxon>
        <taxon>Spermatophyta</taxon>
        <taxon>Magnoliopsida</taxon>
        <taxon>Liliopsida</taxon>
        <taxon>Zingiberales</taxon>
        <taxon>Zingiberaceae</taxon>
        <taxon>Zingiber</taxon>
    </lineage>
</organism>
<evidence type="ECO:0000256" key="3">
    <source>
        <dbReference type="SAM" id="MobiDB-lite"/>
    </source>
</evidence>
<accession>A0A8J5H9Y0</accession>
<dbReference type="GO" id="GO:0003700">
    <property type="term" value="F:DNA-binding transcription factor activity"/>
    <property type="evidence" value="ECO:0007669"/>
    <property type="project" value="TreeGrafter"/>
</dbReference>
<feature type="compositionally biased region" description="Basic and acidic residues" evidence="3">
    <location>
        <begin position="958"/>
        <end position="967"/>
    </location>
</feature>
<evidence type="ECO:0000313" key="5">
    <source>
        <dbReference type="EMBL" id="KAG6522499.1"/>
    </source>
</evidence>
<dbReference type="Gene3D" id="3.30.1330.80">
    <property type="entry name" value="Hypothetical protein, similar to alpha- acetolactate decarboxylase, domain 2"/>
    <property type="match status" value="1"/>
</dbReference>
<feature type="domain" description="PPC" evidence="4">
    <location>
        <begin position="202"/>
        <end position="347"/>
    </location>
</feature>
<dbReference type="InterPro" id="IPR014476">
    <property type="entry name" value="AHL15-29"/>
</dbReference>
<feature type="compositionally biased region" description="Basic residues" evidence="3">
    <location>
        <begin position="603"/>
        <end position="612"/>
    </location>
</feature>
<dbReference type="GO" id="GO:0046872">
    <property type="term" value="F:metal ion binding"/>
    <property type="evidence" value="ECO:0007669"/>
    <property type="project" value="UniProtKB-KW"/>
</dbReference>
<dbReference type="AlphaFoldDB" id="A0A8J5H9Y0"/>
<comment type="caution">
    <text evidence="5">The sequence shown here is derived from an EMBL/GenBank/DDBJ whole genome shotgun (WGS) entry which is preliminary data.</text>
</comment>